<dbReference type="Proteomes" id="UP000247515">
    <property type="component" value="Unassembled WGS sequence"/>
</dbReference>
<reference evidence="1 4" key="2">
    <citation type="submission" date="2018-05" db="EMBL/GenBank/DDBJ databases">
        <title>Genomic Encyclopedia of Type Strains, Phase IV (KMG-V): Genome sequencing to study the core and pangenomes of soil and plant-associated prokaryotes.</title>
        <authorList>
            <person name="Whitman W."/>
        </authorList>
    </citation>
    <scope>NUCLEOTIDE SEQUENCE [LARGE SCALE GENOMIC DNA]</scope>
    <source>
        <strain evidence="1 4">SIr-6563</strain>
    </source>
</reference>
<comment type="caution">
    <text evidence="2">The sequence shown here is derived from an EMBL/GenBank/DDBJ whole genome shotgun (WGS) entry which is preliminary data.</text>
</comment>
<evidence type="ECO:0000313" key="4">
    <source>
        <dbReference type="Proteomes" id="UP000247515"/>
    </source>
</evidence>
<accession>A0AAQ1JSD3</accession>
<reference evidence="2 3" key="1">
    <citation type="submission" date="2016-10" db="EMBL/GenBank/DDBJ databases">
        <authorList>
            <person name="Varghese N."/>
            <person name="Submissions S."/>
        </authorList>
    </citation>
    <scope>NUCLEOTIDE SEQUENCE [LARGE SCALE GENOMIC DNA]</scope>
    <source>
        <strain evidence="2 3">LMG 22274</strain>
    </source>
</reference>
<sequence>MQNQLNTSAVNHAPSRVASSLRTVAFSLLVDRALSA</sequence>
<dbReference type="Proteomes" id="UP000183529">
    <property type="component" value="Unassembled WGS sequence"/>
</dbReference>
<dbReference type="EMBL" id="FNZM01000002">
    <property type="protein sequence ID" value="SEJ06435.1"/>
    <property type="molecule type" value="Genomic_DNA"/>
</dbReference>
<evidence type="ECO:0000313" key="1">
    <source>
        <dbReference type="EMBL" id="PXX20683.1"/>
    </source>
</evidence>
<protein>
    <submittedName>
        <fullName evidence="2">Uncharacterized protein</fullName>
    </submittedName>
</protein>
<keyword evidence="4" id="KW-1185">Reference proteome</keyword>
<dbReference type="EMBL" id="QJJV01000001">
    <property type="protein sequence ID" value="PXX20683.1"/>
    <property type="molecule type" value="Genomic_DNA"/>
</dbReference>
<evidence type="ECO:0000313" key="3">
    <source>
        <dbReference type="Proteomes" id="UP000183529"/>
    </source>
</evidence>
<dbReference type="AlphaFoldDB" id="A0AAQ1JSD3"/>
<name>A0AAQ1JSD3_9BURK</name>
<organism evidence="2 3">
    <name type="scientific">Paraburkholderia tropica</name>
    <dbReference type="NCBI Taxonomy" id="92647"/>
    <lineage>
        <taxon>Bacteria</taxon>
        <taxon>Pseudomonadati</taxon>
        <taxon>Pseudomonadota</taxon>
        <taxon>Betaproteobacteria</taxon>
        <taxon>Burkholderiales</taxon>
        <taxon>Burkholderiaceae</taxon>
        <taxon>Paraburkholderia</taxon>
    </lineage>
</organism>
<evidence type="ECO:0000313" key="2">
    <source>
        <dbReference type="EMBL" id="SEJ06435.1"/>
    </source>
</evidence>
<proteinExistence type="predicted"/>
<gene>
    <name evidence="1" type="ORF">C7400_101414</name>
    <name evidence="2" type="ORF">SAMN05216550_102277</name>
</gene>